<dbReference type="RefSeq" id="WP_128640343.1">
    <property type="nucleotide sequence ID" value="NZ_CP008947.1"/>
</dbReference>
<feature type="signal peptide" evidence="3">
    <location>
        <begin position="1"/>
        <end position="28"/>
    </location>
</feature>
<dbReference type="EMBL" id="CP008947">
    <property type="protein sequence ID" value="AII07100.1"/>
    <property type="molecule type" value="Genomic_DNA"/>
</dbReference>
<evidence type="ECO:0000256" key="1">
    <source>
        <dbReference type="SAM" id="MobiDB-lite"/>
    </source>
</evidence>
<keyword evidence="3" id="KW-0732">Signal</keyword>
<dbReference type="Pfam" id="PF07987">
    <property type="entry name" value="DUF1775"/>
    <property type="match status" value="1"/>
</dbReference>
<organism evidence="5 6">
    <name type="scientific">Rhodococcus opacus</name>
    <name type="common">Nocardia opaca</name>
    <dbReference type="NCBI Taxonomy" id="37919"/>
    <lineage>
        <taxon>Bacteria</taxon>
        <taxon>Bacillati</taxon>
        <taxon>Actinomycetota</taxon>
        <taxon>Actinomycetes</taxon>
        <taxon>Mycobacteriales</taxon>
        <taxon>Nocardiaceae</taxon>
        <taxon>Rhodococcus</taxon>
    </lineage>
</organism>
<dbReference type="Gene3D" id="2.60.40.2230">
    <property type="entry name" value="Uncharacterised protein YcnI-like PF07987, DUF1775"/>
    <property type="match status" value="1"/>
</dbReference>
<feature type="chain" id="PRO_5001711319" evidence="3">
    <location>
        <begin position="29"/>
        <end position="222"/>
    </location>
</feature>
<sequence>MNSLVSRALFTAGAAGGAMLLAAGVAAAHVTVVAPGAEQGGYSVLTFRVPTESETASTTKLTVTLPDLKSARTTPLPGWTSVVEKDPTSKLAKSVTWTADPGVGVAPGQFQQFELSAGPLPEQDEVSFPAAQTYSDGEVVNWDQAVGADGAEPDKPAPTLTLAAASGDDHSHDAGGATTSEETETTASGTDDTARWLGGIGLVLGALGAALGLGAMVRSRRS</sequence>
<evidence type="ECO:0000256" key="2">
    <source>
        <dbReference type="SAM" id="Phobius"/>
    </source>
</evidence>
<protein>
    <submittedName>
        <fullName evidence="5">Nuclear export factor GLE1</fullName>
    </submittedName>
</protein>
<accession>A0A076ELS9</accession>
<evidence type="ECO:0000313" key="5">
    <source>
        <dbReference type="EMBL" id="AII07100.1"/>
    </source>
</evidence>
<feature type="compositionally biased region" description="Low complexity" evidence="1">
    <location>
        <begin position="174"/>
        <end position="191"/>
    </location>
</feature>
<dbReference type="AlphaFoldDB" id="A0A076ELS9"/>
<evidence type="ECO:0000259" key="4">
    <source>
        <dbReference type="Pfam" id="PF07987"/>
    </source>
</evidence>
<feature type="transmembrane region" description="Helical" evidence="2">
    <location>
        <begin position="196"/>
        <end position="217"/>
    </location>
</feature>
<feature type="domain" description="YncI copper-binding" evidence="4">
    <location>
        <begin position="29"/>
        <end position="162"/>
    </location>
</feature>
<dbReference type="Proteomes" id="UP000028488">
    <property type="component" value="Chromosome"/>
</dbReference>
<reference evidence="5 6" key="1">
    <citation type="submission" date="2014-07" db="EMBL/GenBank/DDBJ databases">
        <title>Genome Sequence of Rhodococcus opacus Strain R7, a Biodegrader of Mono- and Polycyclic Aromatic Hydrocarbons.</title>
        <authorList>
            <person name="Di Gennaro P."/>
            <person name="Zampolli J."/>
            <person name="Presti I."/>
            <person name="Cappelletti M."/>
            <person name="D'Ursi P."/>
            <person name="Orro A."/>
            <person name="Mezzelani A."/>
            <person name="Milanesi L."/>
        </authorList>
    </citation>
    <scope>NUCLEOTIDE SEQUENCE [LARGE SCALE GENOMIC DNA]</scope>
    <source>
        <strain evidence="5 6">R7</strain>
    </source>
</reference>
<dbReference type="InterPro" id="IPR012533">
    <property type="entry name" value="YcnI-copper_dom"/>
</dbReference>
<evidence type="ECO:0000313" key="6">
    <source>
        <dbReference type="Proteomes" id="UP000028488"/>
    </source>
</evidence>
<keyword evidence="2" id="KW-0812">Transmembrane</keyword>
<dbReference type="InterPro" id="IPR038507">
    <property type="entry name" value="YcnI-like_sf"/>
</dbReference>
<gene>
    <name evidence="5" type="ORF">EP51_21560</name>
</gene>
<proteinExistence type="predicted"/>
<keyword evidence="2" id="KW-1133">Transmembrane helix</keyword>
<keyword evidence="2" id="KW-0472">Membrane</keyword>
<evidence type="ECO:0000256" key="3">
    <source>
        <dbReference type="SAM" id="SignalP"/>
    </source>
</evidence>
<dbReference type="CDD" id="cd08545">
    <property type="entry name" value="YcnI_like"/>
    <property type="match status" value="1"/>
</dbReference>
<feature type="region of interest" description="Disordered" evidence="1">
    <location>
        <begin position="147"/>
        <end position="192"/>
    </location>
</feature>
<dbReference type="eggNOG" id="COG4549">
    <property type="taxonomic scope" value="Bacteria"/>
</dbReference>
<name>A0A076ELS9_RHOOP</name>